<keyword evidence="2" id="KW-0808">Transferase</keyword>
<evidence type="ECO:0000259" key="7">
    <source>
        <dbReference type="PROSITE" id="PS51722"/>
    </source>
</evidence>
<dbReference type="CDD" id="cd03695">
    <property type="entry name" value="CysN_NodQ_II"/>
    <property type="match status" value="1"/>
</dbReference>
<dbReference type="PRINTS" id="PR00315">
    <property type="entry name" value="ELONGATNFCT"/>
</dbReference>
<dbReference type="GO" id="GO:0006790">
    <property type="term" value="P:sulfur compound metabolic process"/>
    <property type="evidence" value="ECO:0007669"/>
    <property type="project" value="InterPro"/>
</dbReference>
<dbReference type="InterPro" id="IPR011779">
    <property type="entry name" value="SO4_adenylTrfase_lsu"/>
</dbReference>
<dbReference type="PANTHER" id="PTHR23115">
    <property type="entry name" value="TRANSLATION FACTOR"/>
    <property type="match status" value="1"/>
</dbReference>
<dbReference type="InterPro" id="IPR009000">
    <property type="entry name" value="Transl_B-barrel_sf"/>
</dbReference>
<dbReference type="InterPro" id="IPR044138">
    <property type="entry name" value="CysN_II"/>
</dbReference>
<keyword evidence="4" id="KW-0547">Nucleotide-binding</keyword>
<dbReference type="RefSeq" id="WP_285973940.1">
    <property type="nucleotide sequence ID" value="NZ_CP127294.1"/>
</dbReference>
<dbReference type="CDD" id="cd04166">
    <property type="entry name" value="CysN_ATPS"/>
    <property type="match status" value="1"/>
</dbReference>
<dbReference type="GO" id="GO:0003924">
    <property type="term" value="F:GTPase activity"/>
    <property type="evidence" value="ECO:0007669"/>
    <property type="project" value="InterPro"/>
</dbReference>
<dbReference type="EMBL" id="CP127294">
    <property type="protein sequence ID" value="WIX83390.1"/>
    <property type="molecule type" value="Genomic_DNA"/>
</dbReference>
<evidence type="ECO:0000256" key="3">
    <source>
        <dbReference type="ARBA" id="ARBA00022695"/>
    </source>
</evidence>
<protein>
    <recommendedName>
        <fullName evidence="1">sulfate adenylyltransferase</fullName>
        <ecNumber evidence="1">2.7.7.4</ecNumber>
    </recommendedName>
</protein>
<dbReference type="CDD" id="cd04095">
    <property type="entry name" value="CysN_NoDQ_III"/>
    <property type="match status" value="1"/>
</dbReference>
<evidence type="ECO:0000256" key="1">
    <source>
        <dbReference type="ARBA" id="ARBA00012391"/>
    </source>
</evidence>
<dbReference type="Gene3D" id="2.40.30.10">
    <property type="entry name" value="Translation factors"/>
    <property type="match status" value="2"/>
</dbReference>
<dbReference type="Pfam" id="PF00009">
    <property type="entry name" value="GTP_EFTU"/>
    <property type="match status" value="1"/>
</dbReference>
<evidence type="ECO:0000313" key="9">
    <source>
        <dbReference type="Proteomes" id="UP001236014"/>
    </source>
</evidence>
<reference evidence="8 9" key="1">
    <citation type="submission" date="2023-06" db="EMBL/GenBank/DDBJ databases">
        <authorList>
            <person name="Oyuntsetseg B."/>
            <person name="Kim S.B."/>
        </authorList>
    </citation>
    <scope>NUCLEOTIDE SEQUENCE [LARGE SCALE GENOMIC DNA]</scope>
    <source>
        <strain evidence="8 9">2-15</strain>
    </source>
</reference>
<dbReference type="SUPFAM" id="SSF50447">
    <property type="entry name" value="Translation proteins"/>
    <property type="match status" value="1"/>
</dbReference>
<keyword evidence="9" id="KW-1185">Reference proteome</keyword>
<dbReference type="PROSITE" id="PS00301">
    <property type="entry name" value="G_TR_1"/>
    <property type="match status" value="1"/>
</dbReference>
<dbReference type="InterPro" id="IPR009001">
    <property type="entry name" value="Transl_elong_EF1A/Init_IF2_C"/>
</dbReference>
<dbReference type="InterPro" id="IPR054696">
    <property type="entry name" value="GTP-eEF1A_C"/>
</dbReference>
<evidence type="ECO:0000313" key="8">
    <source>
        <dbReference type="EMBL" id="WIX83390.1"/>
    </source>
</evidence>
<dbReference type="GO" id="GO:0005525">
    <property type="term" value="F:GTP binding"/>
    <property type="evidence" value="ECO:0007669"/>
    <property type="project" value="UniProtKB-KW"/>
</dbReference>
<evidence type="ECO:0000256" key="4">
    <source>
        <dbReference type="ARBA" id="ARBA00022741"/>
    </source>
</evidence>
<dbReference type="InterPro" id="IPR044139">
    <property type="entry name" value="CysN_NoDQ_III"/>
</dbReference>
<dbReference type="Proteomes" id="UP001236014">
    <property type="component" value="Chromosome"/>
</dbReference>
<feature type="domain" description="Tr-type G" evidence="7">
    <location>
        <begin position="2"/>
        <end position="216"/>
    </location>
</feature>
<dbReference type="SUPFAM" id="SSF52540">
    <property type="entry name" value="P-loop containing nucleoside triphosphate hydrolases"/>
    <property type="match status" value="1"/>
</dbReference>
<dbReference type="InterPro" id="IPR027417">
    <property type="entry name" value="P-loop_NTPase"/>
</dbReference>
<dbReference type="GO" id="GO:0004781">
    <property type="term" value="F:sulfate adenylyltransferase (ATP) activity"/>
    <property type="evidence" value="ECO:0007669"/>
    <property type="project" value="UniProtKB-EC"/>
</dbReference>
<keyword evidence="5" id="KW-0067">ATP-binding</keyword>
<dbReference type="NCBIfam" id="TIGR02034">
    <property type="entry name" value="CysN"/>
    <property type="match status" value="1"/>
</dbReference>
<dbReference type="InterPro" id="IPR041757">
    <property type="entry name" value="CysN_GTP-bd"/>
</dbReference>
<organism evidence="8 9">
    <name type="scientific">Amycolatopsis carbonis</name>
    <dbReference type="NCBI Taxonomy" id="715471"/>
    <lineage>
        <taxon>Bacteria</taxon>
        <taxon>Bacillati</taxon>
        <taxon>Actinomycetota</taxon>
        <taxon>Actinomycetes</taxon>
        <taxon>Pseudonocardiales</taxon>
        <taxon>Pseudonocardiaceae</taxon>
        <taxon>Amycolatopsis</taxon>
    </lineage>
</organism>
<dbReference type="SUPFAM" id="SSF50465">
    <property type="entry name" value="EF-Tu/eEF-1alpha/eIF2-gamma C-terminal domain"/>
    <property type="match status" value="1"/>
</dbReference>
<dbReference type="InterPro" id="IPR031157">
    <property type="entry name" value="G_TR_CS"/>
</dbReference>
<keyword evidence="3" id="KW-0548">Nucleotidyltransferase</keyword>
<dbReference type="GO" id="GO:0005524">
    <property type="term" value="F:ATP binding"/>
    <property type="evidence" value="ECO:0007669"/>
    <property type="project" value="UniProtKB-KW"/>
</dbReference>
<name>A0A9Y2IN37_9PSEU</name>
<dbReference type="Gene3D" id="3.40.50.300">
    <property type="entry name" value="P-loop containing nucleotide triphosphate hydrolases"/>
    <property type="match status" value="1"/>
</dbReference>
<gene>
    <name evidence="8" type="ORF">QRX50_22855</name>
</gene>
<dbReference type="KEGG" id="acab:QRX50_22855"/>
<evidence type="ECO:0000256" key="2">
    <source>
        <dbReference type="ARBA" id="ARBA00022679"/>
    </source>
</evidence>
<sequence>MSSLLRLATAGSVDDGKSTLVGRLLYDTKSVLADQLDAVTRASVDKGLSTPDLSLLVDGLRSEREQGITIDVAYRYFATPRRSFVLADTPGHVQYTRNTVTGASTAQLAVLLVDARKGVVEQTRRHAAVLALLGVPRLVLAVNKIDLVDYDEETFSVIAKEFTAHAESLGYEHGSVVTIPVSALEGDNVATSSERTPWYDGPALLEHLETVPVAPDPHEAAFRFPVQYVIRPRTPEHLDYRGYAGQIAAGTVRPGDEIVVLPAGLRSTVERIDTADGPLDEAGAGTSVTLLLADDLDISRGDLIAVADRQPRVTDELTATLCWLSSKQLKPGARVLVKHGTRTVQANVTELTARFDEQTLSSVDDPESLDLNDIGRVELYLAEPLGVDDYTDSPRTGAFLVIDPKDGDTLAAGLVGERFP</sequence>
<dbReference type="EC" id="2.7.7.4" evidence="1"/>
<dbReference type="PROSITE" id="PS51722">
    <property type="entry name" value="G_TR_2"/>
    <property type="match status" value="1"/>
</dbReference>
<dbReference type="InterPro" id="IPR000795">
    <property type="entry name" value="T_Tr_GTP-bd_dom"/>
</dbReference>
<evidence type="ECO:0000256" key="5">
    <source>
        <dbReference type="ARBA" id="ARBA00022840"/>
    </source>
</evidence>
<dbReference type="AlphaFoldDB" id="A0A9Y2IN37"/>
<evidence type="ECO:0000256" key="6">
    <source>
        <dbReference type="ARBA" id="ARBA00023134"/>
    </source>
</evidence>
<dbReference type="FunFam" id="3.40.50.300:FF:000119">
    <property type="entry name" value="Sulfate adenylyltransferase subunit 1"/>
    <property type="match status" value="1"/>
</dbReference>
<accession>A0A9Y2IN37</accession>
<dbReference type="InterPro" id="IPR050100">
    <property type="entry name" value="TRAFAC_GTPase_members"/>
</dbReference>
<dbReference type="Pfam" id="PF22594">
    <property type="entry name" value="GTP-eEF1A_C"/>
    <property type="match status" value="1"/>
</dbReference>
<proteinExistence type="predicted"/>
<keyword evidence="6" id="KW-0342">GTP-binding</keyword>